<dbReference type="SUPFAM" id="SSF49265">
    <property type="entry name" value="Fibronectin type III"/>
    <property type="match status" value="4"/>
</dbReference>
<feature type="non-terminal residue" evidence="4">
    <location>
        <position position="541"/>
    </location>
</feature>
<feature type="region of interest" description="Disordered" evidence="1">
    <location>
        <begin position="509"/>
        <end position="541"/>
    </location>
</feature>
<dbReference type="OrthoDB" id="9944680at2759"/>
<dbReference type="InterPro" id="IPR015373">
    <property type="entry name" value="Interferon/interleukin_rcp_dom"/>
</dbReference>
<dbReference type="PANTHER" id="PTHR20859">
    <property type="entry name" value="INTERFERON/INTERLEUKIN RECEPTOR"/>
    <property type="match status" value="1"/>
</dbReference>
<dbReference type="InterPro" id="IPR050650">
    <property type="entry name" value="Type-II_Cytokine-TF_Rcpt"/>
</dbReference>
<evidence type="ECO:0000256" key="1">
    <source>
        <dbReference type="SAM" id="MobiDB-lite"/>
    </source>
</evidence>
<evidence type="ECO:0000313" key="4">
    <source>
        <dbReference type="EMBL" id="NXL78066.1"/>
    </source>
</evidence>
<protein>
    <submittedName>
        <fullName evidence="4">INAR1 protein</fullName>
    </submittedName>
</protein>
<sequence length="541" mass="60347">AGQGRLPSPERVRVRAVNTDFTLSWAHGSSEPNVTFSAQLQWPELKDGGWQELPGCQAVAGTSCDFSSAISEYYDAHYVRVRAQAGPLVSPWSEILEMVPEDIAQIGPPGLELQSTNGVIKVKVSPPEANQRKKMWIDDLSFKYNLVFWQNSSDAQLQSKNIFPVDTVDDLAPDSTYCFKVQANLPREAKQGLFSPISCVKTTQKAVNDLLCATNLSVLALNMKFHLLWDAQENQEVNYSVQYLLGFWKKLNDDYSDKWLSVPRCENITSTWCNFSSIITTTGFYYLRVQAREGHNKSCFSREVRVDPLKTNGIGPPGVRLDLSDTLLHILISPPGGAEDEVMRDHYDLSYRILYWKNSSDKEEEVKQKEVKQTIATVPDLSPSTLYCVKVQAFSEPYNKSSAYSQQECIHTPAGTPLALIISGIFMGALLVVLLVATPLVFALYQACNKIKYVFFPSCQPPLNIEGFAAQSFSSPYLSPAEESVENCCVIESMITEEGNEIVFTDYKHSKQSSRDSGNYSNDDNTSGSKGSKETLEKEMV</sequence>
<dbReference type="CDD" id="cd00063">
    <property type="entry name" value="FN3"/>
    <property type="match status" value="1"/>
</dbReference>
<reference evidence="4 5" key="1">
    <citation type="submission" date="2019-09" db="EMBL/GenBank/DDBJ databases">
        <title>Bird 10,000 Genomes (B10K) Project - Family phase.</title>
        <authorList>
            <person name="Zhang G."/>
        </authorList>
    </citation>
    <scope>NUCLEOTIDE SEQUENCE [LARGE SCALE GENOMIC DNA]</scope>
    <source>
        <strain evidence="4">B10K-DU-001-35</strain>
        <tissue evidence="4">Muscle</tissue>
    </source>
</reference>
<dbReference type="FunFam" id="2.60.40.10:FF:000842">
    <property type="entry name" value="Interferon receptor 1 isoform 4"/>
    <property type="match status" value="2"/>
</dbReference>
<gene>
    <name evidence="4" type="primary">Ifnar1</name>
    <name evidence="4" type="ORF">LEPASP_R05851</name>
</gene>
<dbReference type="InterPro" id="IPR036116">
    <property type="entry name" value="FN3_sf"/>
</dbReference>
<feature type="non-terminal residue" evidence="4">
    <location>
        <position position="1"/>
    </location>
</feature>
<evidence type="ECO:0000256" key="2">
    <source>
        <dbReference type="SAM" id="Phobius"/>
    </source>
</evidence>
<feature type="compositionally biased region" description="Basic and acidic residues" evidence="1">
    <location>
        <begin position="531"/>
        <end position="541"/>
    </location>
</feature>
<dbReference type="EMBL" id="VXAX01005353">
    <property type="protein sequence ID" value="NXL78066.1"/>
    <property type="molecule type" value="Genomic_DNA"/>
</dbReference>
<keyword evidence="2" id="KW-0472">Membrane</keyword>
<dbReference type="PROSITE" id="PS50853">
    <property type="entry name" value="FN3"/>
    <property type="match status" value="1"/>
</dbReference>
<comment type="caution">
    <text evidence="4">The sequence shown here is derived from an EMBL/GenBank/DDBJ whole genome shotgun (WGS) entry which is preliminary data.</text>
</comment>
<proteinExistence type="predicted"/>
<dbReference type="Pfam" id="PF09294">
    <property type="entry name" value="Interfer-bind"/>
    <property type="match status" value="2"/>
</dbReference>
<dbReference type="GO" id="GO:0005886">
    <property type="term" value="C:plasma membrane"/>
    <property type="evidence" value="ECO:0007669"/>
    <property type="project" value="TreeGrafter"/>
</dbReference>
<organism evidence="4 5">
    <name type="scientific">Leptocoma aspasia</name>
    <dbReference type="NCBI Taxonomy" id="2585812"/>
    <lineage>
        <taxon>Eukaryota</taxon>
        <taxon>Metazoa</taxon>
        <taxon>Chordata</taxon>
        <taxon>Craniata</taxon>
        <taxon>Vertebrata</taxon>
        <taxon>Euteleostomi</taxon>
        <taxon>Archelosauria</taxon>
        <taxon>Archosauria</taxon>
        <taxon>Dinosauria</taxon>
        <taxon>Saurischia</taxon>
        <taxon>Theropoda</taxon>
        <taxon>Coelurosauria</taxon>
        <taxon>Aves</taxon>
        <taxon>Neognathae</taxon>
        <taxon>Neoaves</taxon>
        <taxon>Telluraves</taxon>
        <taxon>Australaves</taxon>
        <taxon>Passeriformes</taxon>
        <taxon>Passeroidea</taxon>
        <taxon>Nectariniidae</taxon>
        <taxon>Leptocoma</taxon>
    </lineage>
</organism>
<dbReference type="AlphaFoldDB" id="A0A7L0VGA1"/>
<keyword evidence="2" id="KW-0812">Transmembrane</keyword>
<keyword evidence="5" id="KW-1185">Reference proteome</keyword>
<dbReference type="PANTHER" id="PTHR20859:SF54">
    <property type="entry name" value="INTERFERON ALPHA_BETA RECEPTOR 1"/>
    <property type="match status" value="1"/>
</dbReference>
<dbReference type="Gene3D" id="2.60.40.10">
    <property type="entry name" value="Immunoglobulins"/>
    <property type="match status" value="4"/>
</dbReference>
<dbReference type="GO" id="GO:0004905">
    <property type="term" value="F:type I interferon receptor activity"/>
    <property type="evidence" value="ECO:0007669"/>
    <property type="project" value="TreeGrafter"/>
</dbReference>
<evidence type="ECO:0000313" key="5">
    <source>
        <dbReference type="Proteomes" id="UP000558164"/>
    </source>
</evidence>
<keyword evidence="2" id="KW-1133">Transmembrane helix</keyword>
<accession>A0A7L0VGA1</accession>
<dbReference type="Pfam" id="PF01108">
    <property type="entry name" value="Tissue_fac"/>
    <property type="match status" value="1"/>
</dbReference>
<dbReference type="InterPro" id="IPR003961">
    <property type="entry name" value="FN3_dom"/>
</dbReference>
<feature type="transmembrane region" description="Helical" evidence="2">
    <location>
        <begin position="418"/>
        <end position="445"/>
    </location>
</feature>
<dbReference type="SMART" id="SM00060">
    <property type="entry name" value="FN3"/>
    <property type="match status" value="2"/>
</dbReference>
<dbReference type="InterPro" id="IPR013783">
    <property type="entry name" value="Ig-like_fold"/>
</dbReference>
<dbReference type="Proteomes" id="UP000558164">
    <property type="component" value="Unassembled WGS sequence"/>
</dbReference>
<evidence type="ECO:0000259" key="3">
    <source>
        <dbReference type="PROSITE" id="PS50853"/>
    </source>
</evidence>
<name>A0A7L0VGA1_9PASE</name>
<feature type="domain" description="Fibronectin type-III" evidence="3">
    <location>
        <begin position="313"/>
        <end position="415"/>
    </location>
</feature>
<feature type="compositionally biased region" description="Polar residues" evidence="1">
    <location>
        <begin position="515"/>
        <end position="530"/>
    </location>
</feature>